<sequence>MWVSHSLLLANGLVVLSSTAEDGEIEVRIWRSRFESRKPQYSMASELPLNLFHCEYEQGTQWYMNQECLAQVVRTLQSTWTKLYIKASMVRTMLLDLESSLETPVSEQTSCLLQGVRSKVYQPLLKRPTCGESEPGQLWSAWFSCGELGGPHRALCEETAVRGDGDGGSEPALRRVFRLSWGWALLVVSCVGHREYCRATRPKVLVWSDDLDRKMTILVPLRRKILGPQNDKLGLLYVFVRRKVEFRGIVSTFAGRESGKNHCQYTRQDLKPNLPVIGSLNYWEKDVLEHSNTEAGFMFVVHHSEMLCASVAAWSKA</sequence>
<organism evidence="2">
    <name type="scientific">Timema californicum</name>
    <name type="common">California timema</name>
    <name type="synonym">Walking stick</name>
    <dbReference type="NCBI Taxonomy" id="61474"/>
    <lineage>
        <taxon>Eukaryota</taxon>
        <taxon>Metazoa</taxon>
        <taxon>Ecdysozoa</taxon>
        <taxon>Arthropoda</taxon>
        <taxon>Hexapoda</taxon>
        <taxon>Insecta</taxon>
        <taxon>Pterygota</taxon>
        <taxon>Neoptera</taxon>
        <taxon>Polyneoptera</taxon>
        <taxon>Phasmatodea</taxon>
        <taxon>Timematodea</taxon>
        <taxon>Timematoidea</taxon>
        <taxon>Timematidae</taxon>
        <taxon>Timema</taxon>
    </lineage>
</organism>
<keyword evidence="1" id="KW-0732">Signal</keyword>
<evidence type="ECO:0000256" key="1">
    <source>
        <dbReference type="SAM" id="SignalP"/>
    </source>
</evidence>
<name>A0A7R9J088_TIMCA</name>
<proteinExistence type="predicted"/>
<dbReference type="EMBL" id="OE179858">
    <property type="protein sequence ID" value="CAD7569924.1"/>
    <property type="molecule type" value="Genomic_DNA"/>
</dbReference>
<reference evidence="2" key="1">
    <citation type="submission" date="2020-11" db="EMBL/GenBank/DDBJ databases">
        <authorList>
            <person name="Tran Van P."/>
        </authorList>
    </citation>
    <scope>NUCLEOTIDE SEQUENCE</scope>
</reference>
<protein>
    <submittedName>
        <fullName evidence="2">(California timema) hypothetical protein</fullName>
    </submittedName>
</protein>
<feature type="chain" id="PRO_5031092836" evidence="1">
    <location>
        <begin position="21"/>
        <end position="317"/>
    </location>
</feature>
<accession>A0A7R9J088</accession>
<evidence type="ECO:0000313" key="2">
    <source>
        <dbReference type="EMBL" id="CAD7569924.1"/>
    </source>
</evidence>
<gene>
    <name evidence="2" type="ORF">TCMB3V08_LOCUS2645</name>
</gene>
<feature type="signal peptide" evidence="1">
    <location>
        <begin position="1"/>
        <end position="20"/>
    </location>
</feature>
<dbReference type="AlphaFoldDB" id="A0A7R9J088"/>